<comment type="cofactor">
    <cofactor evidence="1 13">
        <name>heme</name>
        <dbReference type="ChEBI" id="CHEBI:30413"/>
    </cofactor>
</comment>
<evidence type="ECO:0000256" key="5">
    <source>
        <dbReference type="ARBA" id="ARBA00022617"/>
    </source>
</evidence>
<proteinExistence type="inferred from homology"/>
<dbReference type="InterPro" id="IPR050476">
    <property type="entry name" value="Insect_CytP450_Detox"/>
</dbReference>
<evidence type="ECO:0000256" key="1">
    <source>
        <dbReference type="ARBA" id="ARBA00001971"/>
    </source>
</evidence>
<dbReference type="PRINTS" id="PR00385">
    <property type="entry name" value="P450"/>
</dbReference>
<evidence type="ECO:0000313" key="15">
    <source>
        <dbReference type="EMBL" id="KAL1488799.1"/>
    </source>
</evidence>
<keyword evidence="9 14" id="KW-0560">Oxidoreductase</keyword>
<keyword evidence="12" id="KW-0472">Membrane</keyword>
<dbReference type="InterPro" id="IPR017972">
    <property type="entry name" value="Cyt_P450_CS"/>
</dbReference>
<dbReference type="InterPro" id="IPR001128">
    <property type="entry name" value="Cyt_P450"/>
</dbReference>
<evidence type="ECO:0000256" key="9">
    <source>
        <dbReference type="ARBA" id="ARBA00023002"/>
    </source>
</evidence>
<evidence type="ECO:0000313" key="16">
    <source>
        <dbReference type="Proteomes" id="UP001566132"/>
    </source>
</evidence>
<dbReference type="EMBL" id="JBDJPC010000013">
    <property type="protein sequence ID" value="KAL1488799.1"/>
    <property type="molecule type" value="Genomic_DNA"/>
</dbReference>
<evidence type="ECO:0000256" key="6">
    <source>
        <dbReference type="ARBA" id="ARBA00022723"/>
    </source>
</evidence>
<evidence type="ECO:0000256" key="8">
    <source>
        <dbReference type="ARBA" id="ARBA00022848"/>
    </source>
</evidence>
<dbReference type="CDD" id="cd11056">
    <property type="entry name" value="CYP6-like"/>
    <property type="match status" value="1"/>
</dbReference>
<dbReference type="GO" id="GO:0046872">
    <property type="term" value="F:metal ion binding"/>
    <property type="evidence" value="ECO:0007669"/>
    <property type="project" value="UniProtKB-KW"/>
</dbReference>
<accession>A0ABD1E299</accession>
<keyword evidence="6 13" id="KW-0479">Metal-binding</keyword>
<protein>
    <recommendedName>
        <fullName evidence="17">Cytochrome P450</fullName>
    </recommendedName>
</protein>
<evidence type="ECO:0000256" key="14">
    <source>
        <dbReference type="RuleBase" id="RU000461"/>
    </source>
</evidence>
<keyword evidence="16" id="KW-1185">Reference proteome</keyword>
<evidence type="ECO:0000256" key="11">
    <source>
        <dbReference type="ARBA" id="ARBA00023033"/>
    </source>
</evidence>
<dbReference type="InterPro" id="IPR036396">
    <property type="entry name" value="Cyt_P450_sf"/>
</dbReference>
<comment type="similarity">
    <text evidence="4 14">Belongs to the cytochrome P450 family.</text>
</comment>
<evidence type="ECO:0000256" key="12">
    <source>
        <dbReference type="ARBA" id="ARBA00023136"/>
    </source>
</evidence>
<evidence type="ECO:0000256" key="7">
    <source>
        <dbReference type="ARBA" id="ARBA00022824"/>
    </source>
</evidence>
<keyword evidence="11 14" id="KW-0503">Monooxygenase</keyword>
<keyword evidence="5 13" id="KW-0349">Heme</keyword>
<keyword evidence="10 13" id="KW-0408">Iron</keyword>
<dbReference type="Pfam" id="PF00067">
    <property type="entry name" value="p450"/>
    <property type="match status" value="1"/>
</dbReference>
<organism evidence="15 16">
    <name type="scientific">Hypothenemus hampei</name>
    <name type="common">Coffee berry borer</name>
    <dbReference type="NCBI Taxonomy" id="57062"/>
    <lineage>
        <taxon>Eukaryota</taxon>
        <taxon>Metazoa</taxon>
        <taxon>Ecdysozoa</taxon>
        <taxon>Arthropoda</taxon>
        <taxon>Hexapoda</taxon>
        <taxon>Insecta</taxon>
        <taxon>Pterygota</taxon>
        <taxon>Neoptera</taxon>
        <taxon>Endopterygota</taxon>
        <taxon>Coleoptera</taxon>
        <taxon>Polyphaga</taxon>
        <taxon>Cucujiformia</taxon>
        <taxon>Curculionidae</taxon>
        <taxon>Scolytinae</taxon>
        <taxon>Hypothenemus</taxon>
    </lineage>
</organism>
<dbReference type="Proteomes" id="UP001566132">
    <property type="component" value="Unassembled WGS sequence"/>
</dbReference>
<gene>
    <name evidence="15" type="ORF">ABEB36_014597</name>
</gene>
<dbReference type="PANTHER" id="PTHR24292">
    <property type="entry name" value="CYTOCHROME P450"/>
    <property type="match status" value="1"/>
</dbReference>
<sequence length="494" mass="57871">MIFVFITIAFFLTLWWYLSWSVNHWTRMGVKQAQPSILFGNSMQTLFGQTSVPYFIQSMYNWHPNERYVGLYNFQSPVLMLRDPELFKEIAIKDFDHFTDRAPFVDPEADPLWSKNLLALKGERWKEIRNIISPVFTSSKMKLIFDLIKENSEDLVNYFQESNEEIIEFDMNDVVKRFANDVIASAAFGLKVNSLRDRENKFYLMGKKITSFRGVLNTIKFILLQVYPKLLTLLGIRFLDEEAGKFFSDIIRDTIKMREEKNIVRPDVIHILMEAQKKRTQDTTEKSNISNLDITSQCVIFFFAGFETISTTLCFGMYELATNPDVQNKLREEILEMTKSGPITYDTLLQMRYLDMVSSEVLRKWPQLSFVDRICTKPYVVDGKIQIKPNTEVWIPTYALHRDPQYFPDPDKFNPERFDSKKNTITPYTYLPFGLGPRSCIGNRFAIMEMKCFLFYVLSKYEIVPTEKTPIPMVLSKDIQLGSENGFWMGLKRI</sequence>
<feature type="binding site" description="axial binding residue" evidence="13">
    <location>
        <position position="440"/>
    </location>
    <ligand>
        <name>heme</name>
        <dbReference type="ChEBI" id="CHEBI:30413"/>
    </ligand>
    <ligandPart>
        <name>Fe</name>
        <dbReference type="ChEBI" id="CHEBI:18248"/>
    </ligandPart>
</feature>
<evidence type="ECO:0000256" key="3">
    <source>
        <dbReference type="ARBA" id="ARBA00004406"/>
    </source>
</evidence>
<comment type="caution">
    <text evidence="15">The sequence shown here is derived from an EMBL/GenBank/DDBJ whole genome shotgun (WGS) entry which is preliminary data.</text>
</comment>
<dbReference type="Gene3D" id="1.10.630.10">
    <property type="entry name" value="Cytochrome P450"/>
    <property type="match status" value="1"/>
</dbReference>
<evidence type="ECO:0008006" key="17">
    <source>
        <dbReference type="Google" id="ProtNLM"/>
    </source>
</evidence>
<name>A0ABD1E299_HYPHA</name>
<dbReference type="GO" id="GO:0004497">
    <property type="term" value="F:monooxygenase activity"/>
    <property type="evidence" value="ECO:0007669"/>
    <property type="project" value="UniProtKB-KW"/>
</dbReference>
<dbReference type="SUPFAM" id="SSF48264">
    <property type="entry name" value="Cytochrome P450"/>
    <property type="match status" value="1"/>
</dbReference>
<dbReference type="InterPro" id="IPR002401">
    <property type="entry name" value="Cyt_P450_E_grp-I"/>
</dbReference>
<evidence type="ECO:0000256" key="10">
    <source>
        <dbReference type="ARBA" id="ARBA00023004"/>
    </source>
</evidence>
<evidence type="ECO:0000256" key="4">
    <source>
        <dbReference type="ARBA" id="ARBA00010617"/>
    </source>
</evidence>
<keyword evidence="8" id="KW-0492">Microsome</keyword>
<dbReference type="PROSITE" id="PS00086">
    <property type="entry name" value="CYTOCHROME_P450"/>
    <property type="match status" value="1"/>
</dbReference>
<reference evidence="15 16" key="1">
    <citation type="submission" date="2024-05" db="EMBL/GenBank/DDBJ databases">
        <title>Genetic variation in Jamaican populations of the coffee berry borer (Hypothenemus hampei).</title>
        <authorList>
            <person name="Errbii M."/>
            <person name="Myrie A."/>
        </authorList>
    </citation>
    <scope>NUCLEOTIDE SEQUENCE [LARGE SCALE GENOMIC DNA]</scope>
    <source>
        <strain evidence="15">JA-Hopewell-2020-01-JO</strain>
        <tissue evidence="15">Whole body</tissue>
    </source>
</reference>
<evidence type="ECO:0000256" key="13">
    <source>
        <dbReference type="PIRSR" id="PIRSR602401-1"/>
    </source>
</evidence>
<dbReference type="PRINTS" id="PR00463">
    <property type="entry name" value="EP450I"/>
</dbReference>
<dbReference type="PANTHER" id="PTHR24292:SF54">
    <property type="entry name" value="CYP9F3-RELATED"/>
    <property type="match status" value="1"/>
</dbReference>
<comment type="subcellular location">
    <subcellularLocation>
        <location evidence="3">Endoplasmic reticulum membrane</location>
        <topology evidence="3">Peripheral membrane protein</topology>
    </subcellularLocation>
    <subcellularLocation>
        <location evidence="2">Microsome membrane</location>
        <topology evidence="2">Peripheral membrane protein</topology>
    </subcellularLocation>
</comment>
<dbReference type="GO" id="GO:0005789">
    <property type="term" value="C:endoplasmic reticulum membrane"/>
    <property type="evidence" value="ECO:0007669"/>
    <property type="project" value="UniProtKB-SubCell"/>
</dbReference>
<evidence type="ECO:0000256" key="2">
    <source>
        <dbReference type="ARBA" id="ARBA00004174"/>
    </source>
</evidence>
<dbReference type="FunFam" id="1.10.630.10:FF:000042">
    <property type="entry name" value="Cytochrome P450"/>
    <property type="match status" value="1"/>
</dbReference>
<dbReference type="AlphaFoldDB" id="A0ABD1E299"/>
<keyword evidence="7" id="KW-0256">Endoplasmic reticulum</keyword>